<sequence>MSVTAVIGSRGRMGAMLMERLEAAGRTARGADLPLTPDVLAAACAGADVALLCVPAAVLGDVAHLVAPHLETGAVLADIASVKMLPMRAMRKAYAGPVVGTHPLFGPKPRPDYSAVCVTPDEGTDEAAVRAVEEVFEGMGCTTFRSTPEVHDRAMAVVQGLNFITSVAYFAMLSQRNDVLPFLTPSLQRRTEAARSMLTSDAALFTGIFETNPMSQDVVREYRSYLNLAAGGDVDMLAALAGRWFEERDG</sequence>
<dbReference type="Proteomes" id="UP000824225">
    <property type="component" value="Unassembled WGS sequence"/>
</dbReference>
<dbReference type="PANTHER" id="PTHR21363:SF0">
    <property type="entry name" value="PREPHENATE DEHYDROGENASE [NADP(+)]"/>
    <property type="match status" value="1"/>
</dbReference>
<evidence type="ECO:0000256" key="1">
    <source>
        <dbReference type="ARBA" id="ARBA00023002"/>
    </source>
</evidence>
<keyword evidence="1" id="KW-0560">Oxidoreductase</keyword>
<protein>
    <submittedName>
        <fullName evidence="3">Prephenate dehydrogenase/arogenate dehydrogenase family protein</fullName>
    </submittedName>
</protein>
<dbReference type="Gene3D" id="3.40.50.720">
    <property type="entry name" value="NAD(P)-binding Rossmann-like Domain"/>
    <property type="match status" value="1"/>
</dbReference>
<evidence type="ECO:0000259" key="2">
    <source>
        <dbReference type="PROSITE" id="PS51176"/>
    </source>
</evidence>
<evidence type="ECO:0000313" key="4">
    <source>
        <dbReference type="Proteomes" id="UP000824225"/>
    </source>
</evidence>
<reference evidence="3" key="1">
    <citation type="journal article" date="2021" name="PeerJ">
        <title>Extensive microbial diversity within the chicken gut microbiome revealed by metagenomics and culture.</title>
        <authorList>
            <person name="Gilroy R."/>
            <person name="Ravi A."/>
            <person name="Getino M."/>
            <person name="Pursley I."/>
            <person name="Horton D.L."/>
            <person name="Alikhan N.F."/>
            <person name="Baker D."/>
            <person name="Gharbi K."/>
            <person name="Hall N."/>
            <person name="Watson M."/>
            <person name="Adriaenssens E.M."/>
            <person name="Foster-Nyarko E."/>
            <person name="Jarju S."/>
            <person name="Secka A."/>
            <person name="Antonio M."/>
            <person name="Oren A."/>
            <person name="Chaudhuri R.R."/>
            <person name="La Ragione R."/>
            <person name="Hildebrand F."/>
            <person name="Pallen M.J."/>
        </authorList>
    </citation>
    <scope>NUCLEOTIDE SEQUENCE</scope>
    <source>
        <strain evidence="3">CHK186-16707</strain>
    </source>
</reference>
<dbReference type="GO" id="GO:0070403">
    <property type="term" value="F:NAD+ binding"/>
    <property type="evidence" value="ECO:0007669"/>
    <property type="project" value="InterPro"/>
</dbReference>
<dbReference type="GO" id="GO:0004665">
    <property type="term" value="F:prephenate dehydrogenase (NADP+) activity"/>
    <property type="evidence" value="ECO:0007669"/>
    <property type="project" value="InterPro"/>
</dbReference>
<dbReference type="Gene3D" id="1.10.3660.10">
    <property type="entry name" value="6-phosphogluconate dehydrogenase C-terminal like domain"/>
    <property type="match status" value="1"/>
</dbReference>
<dbReference type="PANTHER" id="PTHR21363">
    <property type="entry name" value="PREPHENATE DEHYDROGENASE"/>
    <property type="match status" value="1"/>
</dbReference>
<accession>A0A9D2HCY7</accession>
<dbReference type="SUPFAM" id="SSF48179">
    <property type="entry name" value="6-phosphogluconate dehydrogenase C-terminal domain-like"/>
    <property type="match status" value="1"/>
</dbReference>
<dbReference type="GO" id="GO:0008977">
    <property type="term" value="F:prephenate dehydrogenase (NAD+) activity"/>
    <property type="evidence" value="ECO:0007669"/>
    <property type="project" value="InterPro"/>
</dbReference>
<dbReference type="InterPro" id="IPR036291">
    <property type="entry name" value="NAD(P)-bd_dom_sf"/>
</dbReference>
<gene>
    <name evidence="3" type="ORF">H9962_01650</name>
</gene>
<dbReference type="InterPro" id="IPR008927">
    <property type="entry name" value="6-PGluconate_DH-like_C_sf"/>
</dbReference>
<dbReference type="InterPro" id="IPR050812">
    <property type="entry name" value="Preph/Arog_dehydrog"/>
</dbReference>
<dbReference type="PROSITE" id="PS51176">
    <property type="entry name" value="PDH_ADH"/>
    <property type="match status" value="1"/>
</dbReference>
<dbReference type="InterPro" id="IPR003099">
    <property type="entry name" value="Prephen_DH"/>
</dbReference>
<reference evidence="3" key="2">
    <citation type="submission" date="2021-04" db="EMBL/GenBank/DDBJ databases">
        <authorList>
            <person name="Gilroy R."/>
        </authorList>
    </citation>
    <scope>NUCLEOTIDE SEQUENCE</scope>
    <source>
        <strain evidence="3">CHK186-16707</strain>
    </source>
</reference>
<proteinExistence type="predicted"/>
<dbReference type="InterPro" id="IPR046826">
    <property type="entry name" value="PDH_N"/>
</dbReference>
<organism evidence="3 4">
    <name type="scientific">Candidatus Mailhella merdigallinarum</name>
    <dbReference type="NCBI Taxonomy" id="2838658"/>
    <lineage>
        <taxon>Bacteria</taxon>
        <taxon>Pseudomonadati</taxon>
        <taxon>Thermodesulfobacteriota</taxon>
        <taxon>Desulfovibrionia</taxon>
        <taxon>Desulfovibrionales</taxon>
        <taxon>Desulfovibrionaceae</taxon>
        <taxon>Mailhella</taxon>
    </lineage>
</organism>
<dbReference type="SUPFAM" id="SSF51735">
    <property type="entry name" value="NAD(P)-binding Rossmann-fold domains"/>
    <property type="match status" value="1"/>
</dbReference>
<evidence type="ECO:0000313" key="3">
    <source>
        <dbReference type="EMBL" id="HJA07886.1"/>
    </source>
</evidence>
<dbReference type="Pfam" id="PF02153">
    <property type="entry name" value="PDH_N"/>
    <property type="match status" value="1"/>
</dbReference>
<comment type="caution">
    <text evidence="3">The sequence shown here is derived from an EMBL/GenBank/DDBJ whole genome shotgun (WGS) entry which is preliminary data.</text>
</comment>
<feature type="domain" description="Prephenate/arogenate dehydrogenase" evidence="2">
    <location>
        <begin position="2"/>
        <end position="250"/>
    </location>
</feature>
<dbReference type="EMBL" id="DXAN01000003">
    <property type="protein sequence ID" value="HJA07886.1"/>
    <property type="molecule type" value="Genomic_DNA"/>
</dbReference>
<dbReference type="AlphaFoldDB" id="A0A9D2HCY7"/>
<dbReference type="GO" id="GO:0006571">
    <property type="term" value="P:tyrosine biosynthetic process"/>
    <property type="evidence" value="ECO:0007669"/>
    <property type="project" value="InterPro"/>
</dbReference>
<name>A0A9D2HCY7_9BACT</name>